<name>A0A069A6K1_CLODI</name>
<proteinExistence type="predicted"/>
<evidence type="ECO:0000256" key="2">
    <source>
        <dbReference type="SAM" id="Coils"/>
    </source>
</evidence>
<dbReference type="InterPro" id="IPR013378">
    <property type="entry name" value="InlB-like_B-rpt"/>
</dbReference>
<keyword evidence="2" id="KW-0175">Coiled coil</keyword>
<sequence>MLNEEVVKNINKLNNEKDNINLELSKKANKEDLNILIQLLENSKKYTINYNINLPEENSNESVTVPNDMIVLANTEVKLRLPSNTDLNEHKFKGWSLTKDGDVIERCIATSDIALYAIWYKCINVTYELNLPNDFEGSIPTVPIDNNKYILGDKVTPLLLNNYDESNKEYNYKFCGWSLTETGEIIENAAIENEHVQSNSLCLYAVWKKYRYVTYNANFPTEEYPLNRTGEVPIDTNRYVEGDIVTILQNSENNPLGGEEDKDKFCGWTSDIEKAQIPVVAQKAEESIIIGKEDVILHGMWGKYRVAYVSNFPAGTGVSGSIPANQYSYLTGASLIVASNTGNLSAGGYELIGWTTVRNDESTMLNFGDRIVFNKSNIILYGFWRNNGE</sequence>
<dbReference type="InterPro" id="IPR042229">
    <property type="entry name" value="Listeria/Bacterioides_rpt_sf"/>
</dbReference>
<dbReference type="EMBL" id="LK932360">
    <property type="protein sequence ID" value="CDS84025.1"/>
    <property type="molecule type" value="Genomic_DNA"/>
</dbReference>
<dbReference type="AlphaFoldDB" id="A0A069A6K1"/>
<dbReference type="Pfam" id="PF09479">
    <property type="entry name" value="Flg_new"/>
    <property type="match status" value="1"/>
</dbReference>
<evidence type="ECO:0000313" key="5">
    <source>
        <dbReference type="EMBL" id="CDS92784.1"/>
    </source>
</evidence>
<evidence type="ECO:0000313" key="4">
    <source>
        <dbReference type="EMBL" id="CDS87372.1"/>
    </source>
</evidence>
<dbReference type="Gene3D" id="2.60.40.4270">
    <property type="entry name" value="Listeria-Bacteroides repeat domain"/>
    <property type="match status" value="1"/>
</dbReference>
<dbReference type="GO" id="GO:0030313">
    <property type="term" value="C:cell envelope"/>
    <property type="evidence" value="ECO:0007669"/>
    <property type="project" value="UniProtKB-SubCell"/>
</dbReference>
<feature type="coiled-coil region" evidence="2">
    <location>
        <begin position="3"/>
        <end position="30"/>
    </location>
</feature>
<dbReference type="EMBL" id="LK932516">
    <property type="protein sequence ID" value="CDS87372.1"/>
    <property type="molecule type" value="Genomic_DNA"/>
</dbReference>
<accession>A0A069A6K1</accession>
<organism evidence="3">
    <name type="scientific">Clostridioides difficile</name>
    <name type="common">Peptoclostridium difficile</name>
    <dbReference type="NCBI Taxonomy" id="1496"/>
    <lineage>
        <taxon>Bacteria</taxon>
        <taxon>Bacillati</taxon>
        <taxon>Bacillota</taxon>
        <taxon>Clostridia</taxon>
        <taxon>Peptostreptococcales</taxon>
        <taxon>Peptostreptococcaceae</taxon>
        <taxon>Clostridioides</taxon>
    </lineage>
</organism>
<evidence type="ECO:0000256" key="1">
    <source>
        <dbReference type="ARBA" id="ARBA00004196"/>
    </source>
</evidence>
<protein>
    <submittedName>
        <fullName evidence="3">Uncharacterized protein</fullName>
    </submittedName>
</protein>
<reference evidence="3" key="1">
    <citation type="submission" date="2014-07" db="EMBL/GenBank/DDBJ databases">
        <authorList>
            <person name="Monot Marc"/>
        </authorList>
    </citation>
    <scope>NUCLEOTIDE SEQUENCE</scope>
    <source>
        <strain evidence="5">7032989</strain>
        <strain evidence="3">7032994</strain>
    </source>
</reference>
<gene>
    <name evidence="5" type="ORF">BN1095_1200002</name>
    <name evidence="4" type="ORF">BN1096_620002</name>
    <name evidence="3" type="ORF">BN1097_250002</name>
</gene>
<dbReference type="RefSeq" id="WP_021366725.1">
    <property type="nucleotide sequence ID" value="NZ_BBYB01000071.1"/>
</dbReference>
<comment type="subcellular location">
    <subcellularLocation>
        <location evidence="1">Cell envelope</location>
    </subcellularLocation>
</comment>
<evidence type="ECO:0000313" key="3">
    <source>
        <dbReference type="EMBL" id="CDS84025.1"/>
    </source>
</evidence>
<dbReference type="EMBL" id="LK932762">
    <property type="protein sequence ID" value="CDS92784.1"/>
    <property type="molecule type" value="Genomic_DNA"/>
</dbReference>